<keyword evidence="1" id="KW-1133">Transmembrane helix</keyword>
<proteinExistence type="predicted"/>
<evidence type="ECO:0000256" key="1">
    <source>
        <dbReference type="SAM" id="Phobius"/>
    </source>
</evidence>
<dbReference type="EMBL" id="HBUF01006416">
    <property type="protein sequence ID" value="CAG6607075.1"/>
    <property type="molecule type" value="Transcribed_RNA"/>
</dbReference>
<name>A0A8D8PMZ4_9HEMI</name>
<accession>A0A8D8PMZ4</accession>
<dbReference type="EMBL" id="HBUF01006414">
    <property type="protein sequence ID" value="CAG6607073.1"/>
    <property type="molecule type" value="Transcribed_RNA"/>
</dbReference>
<feature type="transmembrane region" description="Helical" evidence="1">
    <location>
        <begin position="43"/>
        <end position="65"/>
    </location>
</feature>
<protein>
    <submittedName>
        <fullName evidence="2">Uncharacterized protein</fullName>
    </submittedName>
</protein>
<organism evidence="2">
    <name type="scientific">Cacopsylla melanoneura</name>
    <dbReference type="NCBI Taxonomy" id="428564"/>
    <lineage>
        <taxon>Eukaryota</taxon>
        <taxon>Metazoa</taxon>
        <taxon>Ecdysozoa</taxon>
        <taxon>Arthropoda</taxon>
        <taxon>Hexapoda</taxon>
        <taxon>Insecta</taxon>
        <taxon>Pterygota</taxon>
        <taxon>Neoptera</taxon>
        <taxon>Paraneoptera</taxon>
        <taxon>Hemiptera</taxon>
        <taxon>Sternorrhyncha</taxon>
        <taxon>Psylloidea</taxon>
        <taxon>Psyllidae</taxon>
        <taxon>Psyllinae</taxon>
        <taxon>Cacopsylla</taxon>
    </lineage>
</organism>
<dbReference type="EMBL" id="HBUF01006415">
    <property type="protein sequence ID" value="CAG6607074.1"/>
    <property type="molecule type" value="Transcribed_RNA"/>
</dbReference>
<sequence>MEVADFNSVFSTEFNFILSAGLFRSIAPSLLESPLKDPAGSPLFFTILLFGLFCSSFVFCSFGLVFASVGWTPGGAPIWSVCLCLIDFLCEIRWNRFGSGSEPVTLVTHHSVTAVTRIP</sequence>
<evidence type="ECO:0000313" key="2">
    <source>
        <dbReference type="EMBL" id="CAG6607073.1"/>
    </source>
</evidence>
<reference evidence="2" key="1">
    <citation type="submission" date="2021-05" db="EMBL/GenBank/DDBJ databases">
        <authorList>
            <person name="Alioto T."/>
            <person name="Alioto T."/>
            <person name="Gomez Garrido J."/>
        </authorList>
    </citation>
    <scope>NUCLEOTIDE SEQUENCE</scope>
</reference>
<keyword evidence="1" id="KW-0812">Transmembrane</keyword>
<dbReference type="AlphaFoldDB" id="A0A8D8PMZ4"/>
<keyword evidence="1" id="KW-0472">Membrane</keyword>